<dbReference type="InterPro" id="IPR038437">
    <property type="entry name" value="GINS_Psf3_sf"/>
</dbReference>
<comment type="similarity">
    <text evidence="2 6">Belongs to the GINS3/PSF3 family.</text>
</comment>
<dbReference type="AlphaFoldDB" id="A0A9L0R4N9"/>
<dbReference type="PANTHER" id="PTHR22768:SF0">
    <property type="entry name" value="DNA REPLICATION COMPLEX GINS PROTEIN PSF3"/>
    <property type="match status" value="1"/>
</dbReference>
<name>A0A9L0R4N9_HORSE</name>
<dbReference type="PANTHER" id="PTHR22768">
    <property type="entry name" value="DNA REPLICATION COMPLEX GINS PROTEIN PSF3"/>
    <property type="match status" value="1"/>
</dbReference>
<comment type="subcellular location">
    <subcellularLocation>
        <location evidence="1 6">Nucleus</location>
    </subcellularLocation>
</comment>
<feature type="domain" description="GINS subunit" evidence="7">
    <location>
        <begin position="103"/>
        <end position="197"/>
    </location>
</feature>
<keyword evidence="3 6" id="KW-0235">DNA replication</keyword>
<dbReference type="GO" id="GO:0006260">
    <property type="term" value="P:DNA replication"/>
    <property type="evidence" value="ECO:0007669"/>
    <property type="project" value="UniProtKB-UniRule"/>
</dbReference>
<dbReference type="GO" id="GO:0000811">
    <property type="term" value="C:GINS complex"/>
    <property type="evidence" value="ECO:0007669"/>
    <property type="project" value="UniProtKB-UniRule"/>
</dbReference>
<keyword evidence="9" id="KW-1185">Reference proteome</keyword>
<evidence type="ECO:0000256" key="5">
    <source>
        <dbReference type="ARBA" id="ARBA00045258"/>
    </source>
</evidence>
<evidence type="ECO:0000256" key="1">
    <source>
        <dbReference type="ARBA" id="ARBA00004123"/>
    </source>
</evidence>
<dbReference type="CDD" id="cd11713">
    <property type="entry name" value="GINS_A_psf3"/>
    <property type="match status" value="1"/>
</dbReference>
<evidence type="ECO:0000256" key="4">
    <source>
        <dbReference type="ARBA" id="ARBA00023242"/>
    </source>
</evidence>
<protein>
    <recommendedName>
        <fullName evidence="6">DNA replication complex GINS protein PSF3</fullName>
    </recommendedName>
</protein>
<evidence type="ECO:0000256" key="6">
    <source>
        <dbReference type="RuleBase" id="RU367161"/>
    </source>
</evidence>
<evidence type="ECO:0000256" key="3">
    <source>
        <dbReference type="ARBA" id="ARBA00022705"/>
    </source>
</evidence>
<keyword evidence="4 6" id="KW-0539">Nucleus</keyword>
<evidence type="ECO:0000313" key="9">
    <source>
        <dbReference type="Proteomes" id="UP000002281"/>
    </source>
</evidence>
<evidence type="ECO:0000259" key="7">
    <source>
        <dbReference type="Pfam" id="PF05916"/>
    </source>
</evidence>
<reference evidence="8 9" key="1">
    <citation type="journal article" date="2009" name="Science">
        <title>Genome sequence, comparative analysis, and population genetics of the domestic horse.</title>
        <authorList>
            <consortium name="Broad Institute Genome Sequencing Platform"/>
            <consortium name="Broad Institute Whole Genome Assembly Team"/>
            <person name="Wade C.M."/>
            <person name="Giulotto E."/>
            <person name="Sigurdsson S."/>
            <person name="Zoli M."/>
            <person name="Gnerre S."/>
            <person name="Imsland F."/>
            <person name="Lear T.L."/>
            <person name="Adelson D.L."/>
            <person name="Bailey E."/>
            <person name="Bellone R.R."/>
            <person name="Bloecker H."/>
            <person name="Distl O."/>
            <person name="Edgar R.C."/>
            <person name="Garber M."/>
            <person name="Leeb T."/>
            <person name="Mauceli E."/>
            <person name="MacLeod J.N."/>
            <person name="Penedo M.C.T."/>
            <person name="Raison J.M."/>
            <person name="Sharpe T."/>
            <person name="Vogel J."/>
            <person name="Andersson L."/>
            <person name="Antczak D.F."/>
            <person name="Biagi T."/>
            <person name="Binns M.M."/>
            <person name="Chowdhary B.P."/>
            <person name="Coleman S.J."/>
            <person name="Della Valle G."/>
            <person name="Fryc S."/>
            <person name="Guerin G."/>
            <person name="Hasegawa T."/>
            <person name="Hill E.W."/>
            <person name="Jurka J."/>
            <person name="Kiialainen A."/>
            <person name="Lindgren G."/>
            <person name="Liu J."/>
            <person name="Magnani E."/>
            <person name="Mickelson J.R."/>
            <person name="Murray J."/>
            <person name="Nergadze S.G."/>
            <person name="Onofrio R."/>
            <person name="Pedroni S."/>
            <person name="Piras M.F."/>
            <person name="Raudsepp T."/>
            <person name="Rocchi M."/>
            <person name="Roeed K.H."/>
            <person name="Ryder O.A."/>
            <person name="Searle S."/>
            <person name="Skow L."/>
            <person name="Swinburne J.E."/>
            <person name="Syvaenen A.C."/>
            <person name="Tozaki T."/>
            <person name="Valberg S.J."/>
            <person name="Vaudin M."/>
            <person name="White J.R."/>
            <person name="Zody M.C."/>
            <person name="Lander E.S."/>
            <person name="Lindblad-Toh K."/>
        </authorList>
    </citation>
    <scope>NUCLEOTIDE SEQUENCE [LARGE SCALE GENOMIC DNA]</scope>
    <source>
        <strain evidence="8 9">Thoroughbred</strain>
    </source>
</reference>
<dbReference type="InterPro" id="IPR010492">
    <property type="entry name" value="GINS_Psf3"/>
</dbReference>
<dbReference type="GeneTree" id="ENSGT00390000001622"/>
<gene>
    <name evidence="8" type="primary">GINS3</name>
</gene>
<dbReference type="InterPro" id="IPR021151">
    <property type="entry name" value="GINS_A"/>
</dbReference>
<proteinExistence type="inferred from homology"/>
<accession>A0A9L0R4N9</accession>
<dbReference type="Proteomes" id="UP000002281">
    <property type="component" value="Chromosome 3"/>
</dbReference>
<evidence type="ECO:0000313" key="8">
    <source>
        <dbReference type="Ensembl" id="ENSECAP00000057820.1"/>
    </source>
</evidence>
<reference evidence="8" key="3">
    <citation type="submission" date="2025-09" db="UniProtKB">
        <authorList>
            <consortium name="Ensembl"/>
        </authorList>
    </citation>
    <scope>IDENTIFICATION</scope>
    <source>
        <strain evidence="8">Thoroughbred</strain>
    </source>
</reference>
<dbReference type="Pfam" id="PF05916">
    <property type="entry name" value="Sld5"/>
    <property type="match status" value="1"/>
</dbReference>
<dbReference type="InterPro" id="IPR036224">
    <property type="entry name" value="GINS_bundle-like_dom_sf"/>
</dbReference>
<dbReference type="SUPFAM" id="SSF158573">
    <property type="entry name" value="GINS helical bundle-like"/>
    <property type="match status" value="1"/>
</dbReference>
<comment type="subunit">
    <text evidence="6">Component of the GINS complex.</text>
</comment>
<sequence length="223" mass="25892">RFIFLFRNNTLKLVFLLFYKWRHYLRLSSIVGKDLVLSHTGKQETCCPYLIGLSFIFPCRPFLFQDPIKGSKLELPLWLAKGLFDNKRRILSVELPKIYQEGWRTVFSADANVVDLHKMGPHFYGFGSQLLHFDSPENADISQSLLQTFIGRFRRIMDSSQNAYNEDTSALVARLDEMERGLFQTGQKGLNDFQGWEKGQASQITASSLVQNYKKRKFTDMED</sequence>
<organism evidence="8 9">
    <name type="scientific">Equus caballus</name>
    <name type="common">Horse</name>
    <dbReference type="NCBI Taxonomy" id="9796"/>
    <lineage>
        <taxon>Eukaryota</taxon>
        <taxon>Metazoa</taxon>
        <taxon>Chordata</taxon>
        <taxon>Craniata</taxon>
        <taxon>Vertebrata</taxon>
        <taxon>Euteleostomi</taxon>
        <taxon>Mammalia</taxon>
        <taxon>Eutheria</taxon>
        <taxon>Laurasiatheria</taxon>
        <taxon>Perissodactyla</taxon>
        <taxon>Equidae</taxon>
        <taxon>Equus</taxon>
    </lineage>
</organism>
<dbReference type="Gene3D" id="1.20.58.2050">
    <property type="match status" value="1"/>
</dbReference>
<reference evidence="8" key="2">
    <citation type="submission" date="2025-08" db="UniProtKB">
        <authorList>
            <consortium name="Ensembl"/>
        </authorList>
    </citation>
    <scope>IDENTIFICATION</scope>
    <source>
        <strain evidence="8">Thoroughbred</strain>
    </source>
</reference>
<comment type="function">
    <text evidence="6">The GINS complex plays an essential role in the initiation of DNA replication.</text>
</comment>
<evidence type="ECO:0000256" key="2">
    <source>
        <dbReference type="ARBA" id="ARBA00006343"/>
    </source>
</evidence>
<dbReference type="Ensembl" id="ENSECAT00000125184.1">
    <property type="protein sequence ID" value="ENSECAP00000057820.1"/>
    <property type="gene ID" value="ENSECAG00000022245.4"/>
</dbReference>
<comment type="function">
    <text evidence="5">Required for correct functioning of the GINS complex, a complex that plays an essential role in the initiation of DNA replication, and progression of DNA replication forks. GINS complex is a core component of CDC45-MCM-GINS (CMG) helicase, the molecular machine that unwinds template DNA during replication, and around which the replisome is built.</text>
</comment>